<dbReference type="Proteomes" id="UP001596297">
    <property type="component" value="Unassembled WGS sequence"/>
</dbReference>
<organism evidence="1 2">
    <name type="scientific">Deinococcus lacus</name>
    <dbReference type="NCBI Taxonomy" id="392561"/>
    <lineage>
        <taxon>Bacteria</taxon>
        <taxon>Thermotogati</taxon>
        <taxon>Deinococcota</taxon>
        <taxon>Deinococci</taxon>
        <taxon>Deinococcales</taxon>
        <taxon>Deinococcaceae</taxon>
        <taxon>Deinococcus</taxon>
    </lineage>
</organism>
<protein>
    <submittedName>
        <fullName evidence="1">Uncharacterized protein</fullName>
    </submittedName>
</protein>
<proteinExistence type="predicted"/>
<accession>A0ABW1YAY6</accession>
<dbReference type="RefSeq" id="WP_380082470.1">
    <property type="nucleotide sequence ID" value="NZ_JBHSWD010000001.1"/>
</dbReference>
<comment type="caution">
    <text evidence="1">The sequence shown here is derived from an EMBL/GenBank/DDBJ whole genome shotgun (WGS) entry which is preliminary data.</text>
</comment>
<sequence length="69" mass="7438">MTKSWQPACADALARGQITETGVQAAELRRLAELRDYRLGGEPEIGVRLVAERAVGWLCDVGTSGTCHP</sequence>
<dbReference type="EMBL" id="JBHSWD010000001">
    <property type="protein sequence ID" value="MFC6591466.1"/>
    <property type="molecule type" value="Genomic_DNA"/>
</dbReference>
<gene>
    <name evidence="1" type="ORF">ACFP81_05190</name>
</gene>
<reference evidence="2" key="1">
    <citation type="journal article" date="2019" name="Int. J. Syst. Evol. Microbiol.">
        <title>The Global Catalogue of Microorganisms (GCM) 10K type strain sequencing project: providing services to taxonomists for standard genome sequencing and annotation.</title>
        <authorList>
            <consortium name="The Broad Institute Genomics Platform"/>
            <consortium name="The Broad Institute Genome Sequencing Center for Infectious Disease"/>
            <person name="Wu L."/>
            <person name="Ma J."/>
        </authorList>
    </citation>
    <scope>NUCLEOTIDE SEQUENCE [LARGE SCALE GENOMIC DNA]</scope>
    <source>
        <strain evidence="2">CGMCC 1.15772</strain>
    </source>
</reference>
<evidence type="ECO:0000313" key="1">
    <source>
        <dbReference type="EMBL" id="MFC6591466.1"/>
    </source>
</evidence>
<keyword evidence="2" id="KW-1185">Reference proteome</keyword>
<name>A0ABW1YAY6_9DEIO</name>
<evidence type="ECO:0000313" key="2">
    <source>
        <dbReference type="Proteomes" id="UP001596297"/>
    </source>
</evidence>